<organism evidence="1 2">
    <name type="scientific">Trifolium medium</name>
    <dbReference type="NCBI Taxonomy" id="97028"/>
    <lineage>
        <taxon>Eukaryota</taxon>
        <taxon>Viridiplantae</taxon>
        <taxon>Streptophyta</taxon>
        <taxon>Embryophyta</taxon>
        <taxon>Tracheophyta</taxon>
        <taxon>Spermatophyta</taxon>
        <taxon>Magnoliopsida</taxon>
        <taxon>eudicotyledons</taxon>
        <taxon>Gunneridae</taxon>
        <taxon>Pentapetalae</taxon>
        <taxon>rosids</taxon>
        <taxon>fabids</taxon>
        <taxon>Fabales</taxon>
        <taxon>Fabaceae</taxon>
        <taxon>Papilionoideae</taxon>
        <taxon>50 kb inversion clade</taxon>
        <taxon>NPAAA clade</taxon>
        <taxon>Hologalegina</taxon>
        <taxon>IRL clade</taxon>
        <taxon>Trifolieae</taxon>
        <taxon>Trifolium</taxon>
    </lineage>
</organism>
<comment type="caution">
    <text evidence="1">The sequence shown here is derived from an EMBL/GenBank/DDBJ whole genome shotgun (WGS) entry which is preliminary data.</text>
</comment>
<dbReference type="EMBL" id="LXQA010968644">
    <property type="protein sequence ID" value="MCI79204.1"/>
    <property type="molecule type" value="Genomic_DNA"/>
</dbReference>
<evidence type="ECO:0000313" key="2">
    <source>
        <dbReference type="Proteomes" id="UP000265520"/>
    </source>
</evidence>
<protein>
    <submittedName>
        <fullName evidence="1">Uncharacterized protein</fullName>
    </submittedName>
</protein>
<reference evidence="1 2" key="1">
    <citation type="journal article" date="2018" name="Front. Plant Sci.">
        <title>Red Clover (Trifolium pratense) and Zigzag Clover (T. medium) - A Picture of Genomic Similarities and Differences.</title>
        <authorList>
            <person name="Dluhosova J."/>
            <person name="Istvanek J."/>
            <person name="Nedelnik J."/>
            <person name="Repkova J."/>
        </authorList>
    </citation>
    <scope>NUCLEOTIDE SEQUENCE [LARGE SCALE GENOMIC DNA]</scope>
    <source>
        <strain evidence="2">cv. 10/8</strain>
        <tissue evidence="1">Leaf</tissue>
    </source>
</reference>
<feature type="non-terminal residue" evidence="1">
    <location>
        <position position="1"/>
    </location>
</feature>
<sequence length="75" mass="8270">LTIHQKLFSKQHAPDIVGPSIAAADAPMTRNEMIVMLEGNCRELDENKLQYERIIHALRLEEAAAQAVSAGVDET</sequence>
<dbReference type="Proteomes" id="UP000265520">
    <property type="component" value="Unassembled WGS sequence"/>
</dbReference>
<evidence type="ECO:0000313" key="1">
    <source>
        <dbReference type="EMBL" id="MCI79204.1"/>
    </source>
</evidence>
<dbReference type="AlphaFoldDB" id="A0A392UT68"/>
<feature type="non-terminal residue" evidence="1">
    <location>
        <position position="75"/>
    </location>
</feature>
<name>A0A392UT68_9FABA</name>
<keyword evidence="2" id="KW-1185">Reference proteome</keyword>
<proteinExistence type="predicted"/>
<accession>A0A392UT68</accession>